<dbReference type="PANTHER" id="PTHR47963:SF8">
    <property type="entry name" value="ATP-DEPENDENT RNA HELICASE DEAD"/>
    <property type="match status" value="1"/>
</dbReference>
<dbReference type="InterPro" id="IPR050547">
    <property type="entry name" value="DEAD_box_RNA_helicases"/>
</dbReference>
<dbReference type="AlphaFoldDB" id="A0A2A2WRD0"/>
<dbReference type="InterPro" id="IPR044742">
    <property type="entry name" value="DEAD/DEAH_RhlB"/>
</dbReference>
<feature type="short sequence motif" description="Q motif" evidence="6">
    <location>
        <begin position="17"/>
        <end position="45"/>
    </location>
</feature>
<dbReference type="Pfam" id="PF00271">
    <property type="entry name" value="Helicase_C"/>
    <property type="match status" value="1"/>
</dbReference>
<evidence type="ECO:0000256" key="2">
    <source>
        <dbReference type="ARBA" id="ARBA00022741"/>
    </source>
</evidence>
<keyword evidence="4 7" id="KW-0347">Helicase</keyword>
<comment type="similarity">
    <text evidence="7">Belongs to the DEAD box helicase family.</text>
</comment>
<dbReference type="PROSITE" id="PS51192">
    <property type="entry name" value="HELICASE_ATP_BIND_1"/>
    <property type="match status" value="1"/>
</dbReference>
<dbReference type="SMART" id="SM00490">
    <property type="entry name" value="HELICc"/>
    <property type="match status" value="1"/>
</dbReference>
<organism evidence="12 13">
    <name type="scientific">Dietzia natronolimnaea</name>
    <dbReference type="NCBI Taxonomy" id="161920"/>
    <lineage>
        <taxon>Bacteria</taxon>
        <taxon>Bacillati</taxon>
        <taxon>Actinomycetota</taxon>
        <taxon>Actinomycetes</taxon>
        <taxon>Mycobacteriales</taxon>
        <taxon>Dietziaceae</taxon>
        <taxon>Dietzia</taxon>
    </lineage>
</organism>
<protein>
    <recommendedName>
        <fullName evidence="1">RNA helicase</fullName>
        <ecNumber evidence="1">3.6.4.13</ecNumber>
    </recommendedName>
</protein>
<feature type="domain" description="DEAD-box RNA helicase Q" evidence="11">
    <location>
        <begin position="17"/>
        <end position="45"/>
    </location>
</feature>
<evidence type="ECO:0000259" key="11">
    <source>
        <dbReference type="PROSITE" id="PS51195"/>
    </source>
</evidence>
<evidence type="ECO:0000256" key="5">
    <source>
        <dbReference type="ARBA" id="ARBA00022840"/>
    </source>
</evidence>
<feature type="compositionally biased region" description="Gly residues" evidence="8">
    <location>
        <begin position="489"/>
        <end position="500"/>
    </location>
</feature>
<dbReference type="PROSITE" id="PS51194">
    <property type="entry name" value="HELICASE_CTER"/>
    <property type="match status" value="1"/>
</dbReference>
<feature type="region of interest" description="Disordered" evidence="8">
    <location>
        <begin position="393"/>
        <end position="522"/>
    </location>
</feature>
<dbReference type="GO" id="GO:0016787">
    <property type="term" value="F:hydrolase activity"/>
    <property type="evidence" value="ECO:0007669"/>
    <property type="project" value="UniProtKB-KW"/>
</dbReference>
<keyword evidence="13" id="KW-1185">Reference proteome</keyword>
<dbReference type="OrthoDB" id="9805696at2"/>
<gene>
    <name evidence="12" type="ORF">CEY15_06745</name>
</gene>
<keyword evidence="3 7" id="KW-0378">Hydrolase</keyword>
<evidence type="ECO:0000256" key="4">
    <source>
        <dbReference type="ARBA" id="ARBA00022806"/>
    </source>
</evidence>
<evidence type="ECO:0000256" key="7">
    <source>
        <dbReference type="RuleBase" id="RU000492"/>
    </source>
</evidence>
<dbReference type="Gene3D" id="3.40.50.300">
    <property type="entry name" value="P-loop containing nucleotide triphosphate hydrolases"/>
    <property type="match status" value="2"/>
</dbReference>
<feature type="domain" description="Helicase C-terminal" evidence="10">
    <location>
        <begin position="261"/>
        <end position="407"/>
    </location>
</feature>
<dbReference type="GO" id="GO:0005840">
    <property type="term" value="C:ribosome"/>
    <property type="evidence" value="ECO:0007669"/>
    <property type="project" value="TreeGrafter"/>
</dbReference>
<dbReference type="Proteomes" id="UP000218810">
    <property type="component" value="Unassembled WGS sequence"/>
</dbReference>
<feature type="compositionally biased region" description="Low complexity" evidence="8">
    <location>
        <begin position="469"/>
        <end position="488"/>
    </location>
</feature>
<dbReference type="CDD" id="cd18787">
    <property type="entry name" value="SF2_C_DEAD"/>
    <property type="match status" value="1"/>
</dbReference>
<dbReference type="SUPFAM" id="SSF52540">
    <property type="entry name" value="P-loop containing nucleoside triphosphate hydrolases"/>
    <property type="match status" value="1"/>
</dbReference>
<evidence type="ECO:0000256" key="1">
    <source>
        <dbReference type="ARBA" id="ARBA00012552"/>
    </source>
</evidence>
<dbReference type="PROSITE" id="PS51195">
    <property type="entry name" value="Q_MOTIF"/>
    <property type="match status" value="1"/>
</dbReference>
<dbReference type="InterPro" id="IPR000629">
    <property type="entry name" value="RNA-helicase_DEAD-box_CS"/>
</dbReference>
<proteinExistence type="inferred from homology"/>
<dbReference type="InterPro" id="IPR014001">
    <property type="entry name" value="Helicase_ATP-bd"/>
</dbReference>
<dbReference type="InterPro" id="IPR014014">
    <property type="entry name" value="RNA_helicase_DEAD_Q_motif"/>
</dbReference>
<dbReference type="Pfam" id="PF00270">
    <property type="entry name" value="DEAD"/>
    <property type="match status" value="1"/>
</dbReference>
<evidence type="ECO:0000256" key="8">
    <source>
        <dbReference type="SAM" id="MobiDB-lite"/>
    </source>
</evidence>
<feature type="compositionally biased region" description="Gly residues" evidence="8">
    <location>
        <begin position="416"/>
        <end position="430"/>
    </location>
</feature>
<dbReference type="GO" id="GO:0005829">
    <property type="term" value="C:cytosol"/>
    <property type="evidence" value="ECO:0007669"/>
    <property type="project" value="TreeGrafter"/>
</dbReference>
<dbReference type="GO" id="GO:0009409">
    <property type="term" value="P:response to cold"/>
    <property type="evidence" value="ECO:0007669"/>
    <property type="project" value="TreeGrafter"/>
</dbReference>
<dbReference type="GO" id="GO:0003724">
    <property type="term" value="F:RNA helicase activity"/>
    <property type="evidence" value="ECO:0007669"/>
    <property type="project" value="UniProtKB-EC"/>
</dbReference>
<evidence type="ECO:0000313" key="13">
    <source>
        <dbReference type="Proteomes" id="UP000218810"/>
    </source>
</evidence>
<comment type="caution">
    <text evidence="12">The sequence shown here is derived from an EMBL/GenBank/DDBJ whole genome shotgun (WGS) entry which is preliminary data.</text>
</comment>
<dbReference type="GO" id="GO:0033592">
    <property type="term" value="F:RNA strand annealing activity"/>
    <property type="evidence" value="ECO:0007669"/>
    <property type="project" value="TreeGrafter"/>
</dbReference>
<feature type="compositionally biased region" description="Low complexity" evidence="8">
    <location>
        <begin position="512"/>
        <end position="522"/>
    </location>
</feature>
<dbReference type="GO" id="GO:0005524">
    <property type="term" value="F:ATP binding"/>
    <property type="evidence" value="ECO:0007669"/>
    <property type="project" value="UniProtKB-KW"/>
</dbReference>
<sequence length="522" mass="55050">MATTTAVVDAPSSDASPSFAELGVRPEIVTALGERGITHTFAIQELTLPLALAGSDLIGQARTGMGKTYGFGVPLLHRISTGEVTRELDGTPRALIIVPTRELCVQVTQDLKIAATGLTAPGRSGTRPLKVLSIYGGTPYEQQTDALEKGVDVVVGTPGRLLDLANQSKLVLGKVEVLVLDEADEMLDLGFLPDIEKLLRMVPDQRQTMLFSATMPGPIITLARTFLTKPTHIRAEAADSGATHENTTQFVYRAHSMDKPEVVSRILQAEGRGATMIFCRTKRTAQKLADDLAERGFRVGAIHGDLGQGAREKSLKAFRSGDVDVLVATDVAARGIDVDDVTHVINYQCPEDEKTYVHRIGRTGRAGRKGVAVTLVDWDDLPRWGLIDKALGLGHGEPAETYSTSPHLRTDLGIPEGAGGRVGAATGTGSGRRPADRDARGSGRGSGTPRRRTRSGQSGQSGQPGSGDAGTASNTNTASDSSPASDSGPAGGDAAGGGDGTPRRRRRRRRNPSSSSESTGRD</sequence>
<dbReference type="EMBL" id="NTGA01000013">
    <property type="protein sequence ID" value="PAY23748.1"/>
    <property type="molecule type" value="Genomic_DNA"/>
</dbReference>
<dbReference type="EC" id="3.6.4.13" evidence="1"/>
<keyword evidence="2 7" id="KW-0547">Nucleotide-binding</keyword>
<dbReference type="SMART" id="SM00487">
    <property type="entry name" value="DEXDc"/>
    <property type="match status" value="1"/>
</dbReference>
<reference evidence="13" key="1">
    <citation type="submission" date="2017-09" db="EMBL/GenBank/DDBJ databases">
        <authorList>
            <person name="Zhang Y."/>
            <person name="Huang X."/>
            <person name="Liu J."/>
            <person name="Lu L."/>
            <person name="Peng K."/>
        </authorList>
    </citation>
    <scope>NUCLEOTIDE SEQUENCE [LARGE SCALE GENOMIC DNA]</scope>
    <source>
        <strain evidence="13">S-XJ-1</strain>
    </source>
</reference>
<keyword evidence="5 7" id="KW-0067">ATP-binding</keyword>
<evidence type="ECO:0000256" key="3">
    <source>
        <dbReference type="ARBA" id="ARBA00022801"/>
    </source>
</evidence>
<dbReference type="InterPro" id="IPR001650">
    <property type="entry name" value="Helicase_C-like"/>
</dbReference>
<dbReference type="InterPro" id="IPR011545">
    <property type="entry name" value="DEAD/DEAH_box_helicase_dom"/>
</dbReference>
<evidence type="ECO:0000313" key="12">
    <source>
        <dbReference type="EMBL" id="PAY23748.1"/>
    </source>
</evidence>
<name>A0A2A2WRD0_9ACTN</name>
<dbReference type="CDD" id="cd00268">
    <property type="entry name" value="DEADc"/>
    <property type="match status" value="1"/>
</dbReference>
<evidence type="ECO:0000256" key="6">
    <source>
        <dbReference type="PROSITE-ProRule" id="PRU00552"/>
    </source>
</evidence>
<dbReference type="InterPro" id="IPR027417">
    <property type="entry name" value="P-loop_NTPase"/>
</dbReference>
<accession>A0A2A2WRD0</accession>
<dbReference type="PROSITE" id="PS00039">
    <property type="entry name" value="DEAD_ATP_HELICASE"/>
    <property type="match status" value="1"/>
</dbReference>
<dbReference type="RefSeq" id="WP_095717920.1">
    <property type="nucleotide sequence ID" value="NZ_NTGA01000013.1"/>
</dbReference>
<evidence type="ECO:0000259" key="9">
    <source>
        <dbReference type="PROSITE" id="PS51192"/>
    </source>
</evidence>
<feature type="domain" description="Helicase ATP-binding" evidence="9">
    <location>
        <begin position="48"/>
        <end position="233"/>
    </location>
</feature>
<evidence type="ECO:0000259" key="10">
    <source>
        <dbReference type="PROSITE" id="PS51194"/>
    </source>
</evidence>
<dbReference type="PANTHER" id="PTHR47963">
    <property type="entry name" value="DEAD-BOX ATP-DEPENDENT RNA HELICASE 47, MITOCHONDRIAL"/>
    <property type="match status" value="1"/>
</dbReference>